<dbReference type="InterPro" id="IPR001155">
    <property type="entry name" value="OxRdtase_FMN_N"/>
</dbReference>
<protein>
    <submittedName>
        <fullName evidence="12">NAD(P)-binding protein</fullName>
    </submittedName>
</protein>
<keyword evidence="5" id="KW-0288">FMN</keyword>
<keyword evidence="8" id="KW-0408">Iron</keyword>
<feature type="domain" description="NADH:flavin oxidoreductase/NADH oxidase N-terminal" evidence="10">
    <location>
        <begin position="9"/>
        <end position="340"/>
    </location>
</feature>
<comment type="cofactor">
    <cofactor evidence="2">
        <name>[4Fe-4S] cluster</name>
        <dbReference type="ChEBI" id="CHEBI:49883"/>
    </cofactor>
</comment>
<dbReference type="InterPro" id="IPR013785">
    <property type="entry name" value="Aldolase_TIM"/>
</dbReference>
<dbReference type="Proteomes" id="UP000322619">
    <property type="component" value="Unassembled WGS sequence"/>
</dbReference>
<dbReference type="InterPro" id="IPR023753">
    <property type="entry name" value="FAD/NAD-binding_dom"/>
</dbReference>
<feature type="domain" description="FAD/NAD(P)-binding" evidence="11">
    <location>
        <begin position="388"/>
        <end position="647"/>
    </location>
</feature>
<dbReference type="SUPFAM" id="SSF51905">
    <property type="entry name" value="FAD/NAD(P)-binding domain"/>
    <property type="match status" value="1"/>
</dbReference>
<evidence type="ECO:0000256" key="5">
    <source>
        <dbReference type="ARBA" id="ARBA00022643"/>
    </source>
</evidence>
<accession>A0A5D0WKF3</accession>
<evidence type="ECO:0000256" key="1">
    <source>
        <dbReference type="ARBA" id="ARBA00001917"/>
    </source>
</evidence>
<evidence type="ECO:0000259" key="10">
    <source>
        <dbReference type="Pfam" id="PF00724"/>
    </source>
</evidence>
<reference evidence="12 13" key="1">
    <citation type="submission" date="2019-08" db="EMBL/GenBank/DDBJ databases">
        <title>Isolation and enrichment of carboxydotrophic bacteria from anaerobic sludge for the production of bio-based chemicals from syngas.</title>
        <authorList>
            <person name="Antares A.L."/>
            <person name="Moreira J."/>
            <person name="Diender M."/>
            <person name="Parshina S.N."/>
            <person name="Stams A.J.M."/>
            <person name="Alves M."/>
            <person name="Alves J.I."/>
            <person name="Sousa D.Z."/>
        </authorList>
    </citation>
    <scope>NUCLEOTIDE SEQUENCE [LARGE SCALE GENOMIC DNA]</scope>
    <source>
        <strain evidence="12 13">JM</strain>
    </source>
</reference>
<evidence type="ECO:0000256" key="8">
    <source>
        <dbReference type="ARBA" id="ARBA00023004"/>
    </source>
</evidence>
<evidence type="ECO:0000256" key="3">
    <source>
        <dbReference type="ARBA" id="ARBA00011048"/>
    </source>
</evidence>
<dbReference type="PANTHER" id="PTHR42917">
    <property type="entry name" value="2,4-DIENOYL-COA REDUCTASE"/>
    <property type="match status" value="1"/>
</dbReference>
<dbReference type="AlphaFoldDB" id="A0A5D0WKF3"/>
<dbReference type="PANTHER" id="PTHR42917:SF2">
    <property type="entry name" value="2,4-DIENOYL-COA REDUCTASE [(2E)-ENOYL-COA-PRODUCING]"/>
    <property type="match status" value="1"/>
</dbReference>
<dbReference type="Gene3D" id="3.20.20.70">
    <property type="entry name" value="Aldolase class I"/>
    <property type="match status" value="1"/>
</dbReference>
<dbReference type="Pfam" id="PF07992">
    <property type="entry name" value="Pyr_redox_2"/>
    <property type="match status" value="1"/>
</dbReference>
<keyword evidence="7" id="KW-0560">Oxidoreductase</keyword>
<dbReference type="RefSeq" id="WP_148638087.1">
    <property type="nucleotide sequence ID" value="NZ_VSLA01000026.1"/>
</dbReference>
<dbReference type="SUPFAM" id="SSF51395">
    <property type="entry name" value="FMN-linked oxidoreductases"/>
    <property type="match status" value="1"/>
</dbReference>
<dbReference type="Gene3D" id="3.50.50.60">
    <property type="entry name" value="FAD/NAD(P)-binding domain"/>
    <property type="match status" value="1"/>
</dbReference>
<comment type="cofactor">
    <cofactor evidence="1">
        <name>FMN</name>
        <dbReference type="ChEBI" id="CHEBI:58210"/>
    </cofactor>
</comment>
<evidence type="ECO:0000256" key="6">
    <source>
        <dbReference type="ARBA" id="ARBA00022723"/>
    </source>
</evidence>
<comment type="caution">
    <text evidence="12">The sequence shown here is derived from an EMBL/GenBank/DDBJ whole genome shotgun (WGS) entry which is preliminary data.</text>
</comment>
<keyword evidence="6" id="KW-0479">Metal-binding</keyword>
<evidence type="ECO:0000313" key="12">
    <source>
        <dbReference type="EMBL" id="TYC84171.1"/>
    </source>
</evidence>
<dbReference type="GO" id="GO:0016491">
    <property type="term" value="F:oxidoreductase activity"/>
    <property type="evidence" value="ECO:0007669"/>
    <property type="project" value="UniProtKB-KW"/>
</dbReference>
<dbReference type="GO" id="GO:0046872">
    <property type="term" value="F:metal ion binding"/>
    <property type="evidence" value="ECO:0007669"/>
    <property type="project" value="UniProtKB-KW"/>
</dbReference>
<dbReference type="Pfam" id="PF00724">
    <property type="entry name" value="Oxidored_FMN"/>
    <property type="match status" value="1"/>
</dbReference>
<gene>
    <name evidence="12" type="ORF">FXB42_12610</name>
</gene>
<evidence type="ECO:0000259" key="11">
    <source>
        <dbReference type="Pfam" id="PF07992"/>
    </source>
</evidence>
<evidence type="ECO:0000256" key="7">
    <source>
        <dbReference type="ARBA" id="ARBA00023002"/>
    </source>
</evidence>
<keyword evidence="9" id="KW-0411">Iron-sulfur</keyword>
<dbReference type="GO" id="GO:0051536">
    <property type="term" value="F:iron-sulfur cluster binding"/>
    <property type="evidence" value="ECO:0007669"/>
    <property type="project" value="UniProtKB-KW"/>
</dbReference>
<dbReference type="EMBL" id="VSLA01000026">
    <property type="protein sequence ID" value="TYC84171.1"/>
    <property type="molecule type" value="Genomic_DNA"/>
</dbReference>
<organism evidence="12 13">
    <name type="scientific">Acetobacterium wieringae</name>
    <dbReference type="NCBI Taxonomy" id="52694"/>
    <lineage>
        <taxon>Bacteria</taxon>
        <taxon>Bacillati</taxon>
        <taxon>Bacillota</taxon>
        <taxon>Clostridia</taxon>
        <taxon>Eubacteriales</taxon>
        <taxon>Eubacteriaceae</taxon>
        <taxon>Acetobacterium</taxon>
    </lineage>
</organism>
<sequence length="650" mass="70149">MMDKKVRALFEPFTIKQLKLKNRLFMPAMGIATADENGAYTDAASAFYVTRAKGGVGLIIAGANAVTALDPQQTVCTDPTPGFNPEAYIAAGQKMTRQIHDHGTMIFVQLAAGLVGDSWLEQSKRCQTMTLAEIRQLVASFAEAAKIVKAAGFDGVEIETGSMLDGFTLALYNQRRDDYGGELPNRFRIVTEIIAAIKTTCGRDFPVIVRLAMKSYLKAGGQQALPLEEFAEQGRDVDEALAAAVLLVTADCDGLDVTAGIDTPEKSSYWKYPPVYFDKGVYLNLSETLKKVVTVPVLAAGKMDDSELAAEALAQGKLDMVGLGRPLLADPELPVKLENAKSQVIRPCLGCNDGCLAQLIAGQKASCTVNPDCSRELRTRIVAAESLKKVVVVGGGPAGMEAARVSALRGHQVTLFEKSYGLGGKLKYSSQRILKTADRQLIHWYENQLEGLTVEIRLDEPATPEKIAAINPEIVFIAQGSEAKQLEFPGMDSEKVTNAIDVLTDKTFVGPRCPAIGGGLASCEAALHLAMHRHKMVIVDSAPEILAAGIPMAPANQQMLKDLLVFYRSEIITSATLKSVTEEGAVIEKNGEERLLPAHHVMIAVGFEPAPSLYEEIQNDYPQVYNIGDSQAIKNIRAAIWAANDVARTL</sequence>
<dbReference type="PRINTS" id="PR00469">
    <property type="entry name" value="PNDRDTASEII"/>
</dbReference>
<evidence type="ECO:0000256" key="9">
    <source>
        <dbReference type="ARBA" id="ARBA00023014"/>
    </source>
</evidence>
<evidence type="ECO:0000256" key="4">
    <source>
        <dbReference type="ARBA" id="ARBA00022630"/>
    </source>
</evidence>
<evidence type="ECO:0000256" key="2">
    <source>
        <dbReference type="ARBA" id="ARBA00001966"/>
    </source>
</evidence>
<name>A0A5D0WKF3_9FIRM</name>
<evidence type="ECO:0000313" key="13">
    <source>
        <dbReference type="Proteomes" id="UP000322619"/>
    </source>
</evidence>
<comment type="similarity">
    <text evidence="3">In the N-terminal section; belongs to the NADH:flavin oxidoreductase/NADH oxidase family.</text>
</comment>
<keyword evidence="4" id="KW-0285">Flavoprotein</keyword>
<dbReference type="InterPro" id="IPR036188">
    <property type="entry name" value="FAD/NAD-bd_sf"/>
</dbReference>
<dbReference type="Gene3D" id="3.40.50.720">
    <property type="entry name" value="NAD(P)-binding Rossmann-like Domain"/>
    <property type="match status" value="1"/>
</dbReference>
<dbReference type="PRINTS" id="PR00368">
    <property type="entry name" value="FADPNR"/>
</dbReference>
<dbReference type="InterPro" id="IPR051793">
    <property type="entry name" value="NADH:flavin_oxidoreductase"/>
</dbReference>
<proteinExistence type="inferred from homology"/>
<dbReference type="GO" id="GO:0010181">
    <property type="term" value="F:FMN binding"/>
    <property type="evidence" value="ECO:0007669"/>
    <property type="project" value="InterPro"/>
</dbReference>